<dbReference type="OrthoDB" id="2621733at2759"/>
<feature type="compositionally biased region" description="Polar residues" evidence="2">
    <location>
        <begin position="219"/>
        <end position="239"/>
    </location>
</feature>
<keyword evidence="1" id="KW-0175">Coiled coil</keyword>
<dbReference type="AlphaFoldDB" id="A0A4S8L6B9"/>
<evidence type="ECO:0000256" key="1">
    <source>
        <dbReference type="SAM" id="Coils"/>
    </source>
</evidence>
<reference evidence="3 4" key="1">
    <citation type="journal article" date="2019" name="Nat. Ecol. Evol.">
        <title>Megaphylogeny resolves global patterns of mushroom evolution.</title>
        <authorList>
            <person name="Varga T."/>
            <person name="Krizsan K."/>
            <person name="Foldi C."/>
            <person name="Dima B."/>
            <person name="Sanchez-Garcia M."/>
            <person name="Sanchez-Ramirez S."/>
            <person name="Szollosi G.J."/>
            <person name="Szarkandi J.G."/>
            <person name="Papp V."/>
            <person name="Albert L."/>
            <person name="Andreopoulos W."/>
            <person name="Angelini C."/>
            <person name="Antonin V."/>
            <person name="Barry K.W."/>
            <person name="Bougher N.L."/>
            <person name="Buchanan P."/>
            <person name="Buyck B."/>
            <person name="Bense V."/>
            <person name="Catcheside P."/>
            <person name="Chovatia M."/>
            <person name="Cooper J."/>
            <person name="Damon W."/>
            <person name="Desjardin D."/>
            <person name="Finy P."/>
            <person name="Geml J."/>
            <person name="Haridas S."/>
            <person name="Hughes K."/>
            <person name="Justo A."/>
            <person name="Karasinski D."/>
            <person name="Kautmanova I."/>
            <person name="Kiss B."/>
            <person name="Kocsube S."/>
            <person name="Kotiranta H."/>
            <person name="LaButti K.M."/>
            <person name="Lechner B.E."/>
            <person name="Liimatainen K."/>
            <person name="Lipzen A."/>
            <person name="Lukacs Z."/>
            <person name="Mihaltcheva S."/>
            <person name="Morgado L.N."/>
            <person name="Niskanen T."/>
            <person name="Noordeloos M.E."/>
            <person name="Ohm R.A."/>
            <person name="Ortiz-Santana B."/>
            <person name="Ovrebo C."/>
            <person name="Racz N."/>
            <person name="Riley R."/>
            <person name="Savchenko A."/>
            <person name="Shiryaev A."/>
            <person name="Soop K."/>
            <person name="Spirin V."/>
            <person name="Szebenyi C."/>
            <person name="Tomsovsky M."/>
            <person name="Tulloss R.E."/>
            <person name="Uehling J."/>
            <person name="Grigoriev I.V."/>
            <person name="Vagvolgyi C."/>
            <person name="Papp T."/>
            <person name="Martin F.M."/>
            <person name="Miettinen O."/>
            <person name="Hibbett D.S."/>
            <person name="Nagy L.G."/>
        </authorList>
    </citation>
    <scope>NUCLEOTIDE SEQUENCE [LARGE SCALE GENOMIC DNA]</scope>
    <source>
        <strain evidence="3 4">CBS 962.96</strain>
    </source>
</reference>
<name>A0A4S8L6B9_DENBC</name>
<feature type="region of interest" description="Disordered" evidence="2">
    <location>
        <begin position="324"/>
        <end position="345"/>
    </location>
</feature>
<dbReference type="Proteomes" id="UP000297245">
    <property type="component" value="Unassembled WGS sequence"/>
</dbReference>
<keyword evidence="4" id="KW-1185">Reference proteome</keyword>
<feature type="compositionally biased region" description="Basic and acidic residues" evidence="2">
    <location>
        <begin position="1"/>
        <end position="30"/>
    </location>
</feature>
<evidence type="ECO:0000313" key="4">
    <source>
        <dbReference type="Proteomes" id="UP000297245"/>
    </source>
</evidence>
<feature type="region of interest" description="Disordered" evidence="2">
    <location>
        <begin position="1"/>
        <end position="49"/>
    </location>
</feature>
<proteinExistence type="predicted"/>
<feature type="coiled-coil region" evidence="1">
    <location>
        <begin position="121"/>
        <end position="164"/>
    </location>
</feature>
<organism evidence="3 4">
    <name type="scientific">Dendrothele bispora (strain CBS 962.96)</name>
    <dbReference type="NCBI Taxonomy" id="1314807"/>
    <lineage>
        <taxon>Eukaryota</taxon>
        <taxon>Fungi</taxon>
        <taxon>Dikarya</taxon>
        <taxon>Basidiomycota</taxon>
        <taxon>Agaricomycotina</taxon>
        <taxon>Agaricomycetes</taxon>
        <taxon>Agaricomycetidae</taxon>
        <taxon>Agaricales</taxon>
        <taxon>Agaricales incertae sedis</taxon>
        <taxon>Dendrothele</taxon>
    </lineage>
</organism>
<accession>A0A4S8L6B9</accession>
<sequence>MIRQMMEKNKDKPTRAERRADKRLEKEYSPRKLPKNWPSPDHHKCDQSSCEYPNLPTSVPGKYHCLGCRRGTYVVTVPQAAKIHDEAQRAFRWHEERRKERTWRQKKEERIDEERAIGKYLKEEEEMRKEALKLKVQGEKERRLAEAQAAELRAEEEKRLAQLKGTASWAQEAEEKWWNHRQHKRDDLVKIRTVIANEPRMAKVEHRAAVKSTVVQVETPDTGSVSSISLYSQPSYVSRSRTKPLPPSPVPPIPSLSQARRRPLTPDSSHTVSSQESYSRPRFNDLLSHMPPSPEPLNVKRRDTTTTTVSQISAANYYASQAGAQFPPFPRASVRGKGQGTKYYF</sequence>
<evidence type="ECO:0000256" key="2">
    <source>
        <dbReference type="SAM" id="MobiDB-lite"/>
    </source>
</evidence>
<feature type="region of interest" description="Disordered" evidence="2">
    <location>
        <begin position="219"/>
        <end position="307"/>
    </location>
</feature>
<gene>
    <name evidence="3" type="ORF">K435DRAFT_411385</name>
</gene>
<feature type="compositionally biased region" description="Polar residues" evidence="2">
    <location>
        <begin position="266"/>
        <end position="278"/>
    </location>
</feature>
<feature type="compositionally biased region" description="Pro residues" evidence="2">
    <location>
        <begin position="244"/>
        <end position="254"/>
    </location>
</feature>
<protein>
    <submittedName>
        <fullName evidence="3">Uncharacterized protein</fullName>
    </submittedName>
</protein>
<dbReference type="EMBL" id="ML179616">
    <property type="protein sequence ID" value="THU84182.1"/>
    <property type="molecule type" value="Genomic_DNA"/>
</dbReference>
<evidence type="ECO:0000313" key="3">
    <source>
        <dbReference type="EMBL" id="THU84182.1"/>
    </source>
</evidence>